<name>A0ABR7BG55_9PSED</name>
<evidence type="ECO:0000313" key="2">
    <source>
        <dbReference type="Proteomes" id="UP000660131"/>
    </source>
</evidence>
<evidence type="ECO:0000313" key="1">
    <source>
        <dbReference type="EMBL" id="MBC3956162.1"/>
    </source>
</evidence>
<sequence length="313" mass="35080">MNDTGFAIVLSNVNIPQQLLPFEIETRISISKANNLQIAEFANVMAAGGYFSGATVSFPTTNNETKPEPEGGMRRTRYCIIPGAVKYVIEFSGFNGHLKNIRHAGLLTSPKLRFGMECLYRDTAQDSVALTAMLSYHELEIINDGNRKPCAQVDEEFLICLRHYHGMILKGFPDGSRVSRALSLYFDTDRLRPDSILLTLSYFSIIESLVTNGRPDGESITKQLKNKLKLMLRRSENAPDGPAMFDGMKYEALWSKLYGLRSDIAHGNVYDFLKDYKALKSMTLVNFYLDGIVAAVIRLAIDEPDLVDDLRVC</sequence>
<gene>
    <name evidence="1" type="ORF">H8S56_14210</name>
</gene>
<dbReference type="RefSeq" id="WP_187518992.1">
    <property type="nucleotide sequence ID" value="NZ_JACONV010000009.1"/>
</dbReference>
<proteinExistence type="predicted"/>
<keyword evidence="2" id="KW-1185">Reference proteome</keyword>
<evidence type="ECO:0008006" key="3">
    <source>
        <dbReference type="Google" id="ProtNLM"/>
    </source>
</evidence>
<accession>A0ABR7BG55</accession>
<reference evidence="1 2" key="1">
    <citation type="submission" date="2020-08" db="EMBL/GenBank/DDBJ databases">
        <title>Putative novel bacterial strains isolated from necrotic wheat leaf tissues caused by Xanthomonas translucens.</title>
        <authorList>
            <person name="Tambong J.T."/>
        </authorList>
    </citation>
    <scope>NUCLEOTIDE SEQUENCE [LARGE SCALE GENOMIC DNA]</scope>
    <source>
        <strain evidence="1 2">DOAB 1067</strain>
    </source>
</reference>
<dbReference type="EMBL" id="JACONV010000009">
    <property type="protein sequence ID" value="MBC3956162.1"/>
    <property type="molecule type" value="Genomic_DNA"/>
</dbReference>
<protein>
    <recommendedName>
        <fullName evidence="3">Apea-like HEPN domain-containing protein</fullName>
    </recommendedName>
</protein>
<organism evidence="1 2">
    <name type="scientific">Pseudomonas triticifolii</name>
    <dbReference type="NCBI Taxonomy" id="2762592"/>
    <lineage>
        <taxon>Bacteria</taxon>
        <taxon>Pseudomonadati</taxon>
        <taxon>Pseudomonadota</taxon>
        <taxon>Gammaproteobacteria</taxon>
        <taxon>Pseudomonadales</taxon>
        <taxon>Pseudomonadaceae</taxon>
        <taxon>Pseudomonas</taxon>
    </lineage>
</organism>
<dbReference type="Proteomes" id="UP000660131">
    <property type="component" value="Unassembled WGS sequence"/>
</dbReference>
<comment type="caution">
    <text evidence="1">The sequence shown here is derived from an EMBL/GenBank/DDBJ whole genome shotgun (WGS) entry which is preliminary data.</text>
</comment>